<comment type="caution">
    <text evidence="5">The sequence shown here is derived from an EMBL/GenBank/DDBJ whole genome shotgun (WGS) entry which is preliminary data.</text>
</comment>
<keyword evidence="6" id="KW-1185">Reference proteome</keyword>
<keyword evidence="2" id="KW-0539">Nucleus</keyword>
<dbReference type="PANTHER" id="PTHR46910">
    <property type="entry name" value="TRANSCRIPTION FACTOR PDR1"/>
    <property type="match status" value="1"/>
</dbReference>
<dbReference type="PANTHER" id="PTHR46910:SF23">
    <property type="entry name" value="THIAMINE REPRESSIBLE GENES REGULATORY PROTEIN THI1"/>
    <property type="match status" value="1"/>
</dbReference>
<proteinExistence type="predicted"/>
<dbReference type="InterPro" id="IPR001138">
    <property type="entry name" value="Zn2Cys6_DnaBD"/>
</dbReference>
<evidence type="ECO:0000313" key="6">
    <source>
        <dbReference type="Proteomes" id="UP001492380"/>
    </source>
</evidence>
<feature type="compositionally biased region" description="Polar residues" evidence="3">
    <location>
        <begin position="90"/>
        <end position="110"/>
    </location>
</feature>
<dbReference type="PROSITE" id="PS50048">
    <property type="entry name" value="ZN2_CY6_FUNGAL_2"/>
    <property type="match status" value="1"/>
</dbReference>
<dbReference type="SMART" id="SM00066">
    <property type="entry name" value="GAL4"/>
    <property type="match status" value="1"/>
</dbReference>
<dbReference type="Pfam" id="PF04082">
    <property type="entry name" value="Fungal_trans"/>
    <property type="match status" value="1"/>
</dbReference>
<dbReference type="SMART" id="SM00906">
    <property type="entry name" value="Fungal_trans"/>
    <property type="match status" value="1"/>
</dbReference>
<feature type="domain" description="Zn(2)-C6 fungal-type" evidence="4">
    <location>
        <begin position="9"/>
        <end position="40"/>
    </location>
</feature>
<feature type="region of interest" description="Disordered" evidence="3">
    <location>
        <begin position="612"/>
        <end position="633"/>
    </location>
</feature>
<evidence type="ECO:0000256" key="3">
    <source>
        <dbReference type="SAM" id="MobiDB-lite"/>
    </source>
</evidence>
<dbReference type="EMBL" id="JBBWRZ010000004">
    <property type="protein sequence ID" value="KAK8238209.1"/>
    <property type="molecule type" value="Genomic_DNA"/>
</dbReference>
<dbReference type="InterPro" id="IPR007219">
    <property type="entry name" value="XnlR_reg_dom"/>
</dbReference>
<dbReference type="InterPro" id="IPR036864">
    <property type="entry name" value="Zn2-C6_fun-type_DNA-bd_sf"/>
</dbReference>
<dbReference type="InterPro" id="IPR050987">
    <property type="entry name" value="AtrR-like"/>
</dbReference>
<feature type="compositionally biased region" description="Low complexity" evidence="3">
    <location>
        <begin position="612"/>
        <end position="626"/>
    </location>
</feature>
<evidence type="ECO:0000313" key="5">
    <source>
        <dbReference type="EMBL" id="KAK8238209.1"/>
    </source>
</evidence>
<dbReference type="SUPFAM" id="SSF57701">
    <property type="entry name" value="Zn2/Cys6 DNA-binding domain"/>
    <property type="match status" value="1"/>
</dbReference>
<accession>A0ABR1YTV0</accession>
<protein>
    <recommendedName>
        <fullName evidence="4">Zn(2)-C6 fungal-type domain-containing protein</fullName>
    </recommendedName>
</protein>
<dbReference type="CDD" id="cd12148">
    <property type="entry name" value="fungal_TF_MHR"/>
    <property type="match status" value="1"/>
</dbReference>
<evidence type="ECO:0000256" key="1">
    <source>
        <dbReference type="ARBA" id="ARBA00022723"/>
    </source>
</evidence>
<name>A0ABR1YTV0_9PEZI</name>
<dbReference type="CDD" id="cd00067">
    <property type="entry name" value="GAL4"/>
    <property type="match status" value="1"/>
</dbReference>
<evidence type="ECO:0000256" key="2">
    <source>
        <dbReference type="ARBA" id="ARBA00023242"/>
    </source>
</evidence>
<evidence type="ECO:0000259" key="4">
    <source>
        <dbReference type="PROSITE" id="PS50048"/>
    </source>
</evidence>
<feature type="region of interest" description="Disordered" evidence="3">
    <location>
        <begin position="86"/>
        <end position="117"/>
    </location>
</feature>
<sequence length="682" mass="76984">MQRKRTSISCDRCQRRKVKCQDPVPGPCIACSRAGQECRVSRETRARPYYQVSQEQFELIVELLRHHEPDVKLDLQWLRNKKEELMPEQANASQRTSQGLTQPQESTSDPSGRVDLSPEMEALDGEYASVLIDTSGSYKYCAPHSEAGFNLAVAICLAAEPVAGGAFHFDQLTGSSSCFETPSSAPPVPGRPSLSVTHLPSRPVMTSSAQKFFTDIHCVCWMLPENEFYKRVELSYMAPDQLDPSWFCFLYAMLSLFAPSERTQANNFPLTSAEYYNLAMAFLPIILHHPTLDGIRGVLTLGLALQRQRTMTTSYQLVSIAARLSFNLGLHIKGFTQSKDDLFEQMERRRLWWTVYDAEKYISRKYGAPSAIDEERCDMSLPCENLMPPGVYTPVNYLEHCAALELLLGKTHNKIFVSSGPNSKRATEKQSIEEMLFSLDKWKTELPLYLQYNSPAPAVHRRAIAILHARFWVSKIVISRRFLLYQLLHGNQIPPEKVEFFNKMGVVCEESTLACLGILDSMGKNSLLSDILGADTDMLLLVSLVILLLYHFRKKNIYVNSFRRCVELFDMLKHVEWPAQCIERLLRVARHAGLVLRPDGHLVALGRTQASTASSSDIPSTSGASSVHPSTNPPPDEGISFFDNILQEELNPIQNQNIAWNMLEMCDMPTFHSGLSWNWEAS</sequence>
<organism evidence="5 6">
    <name type="scientific">Phyllosticta capitalensis</name>
    <dbReference type="NCBI Taxonomy" id="121624"/>
    <lineage>
        <taxon>Eukaryota</taxon>
        <taxon>Fungi</taxon>
        <taxon>Dikarya</taxon>
        <taxon>Ascomycota</taxon>
        <taxon>Pezizomycotina</taxon>
        <taxon>Dothideomycetes</taxon>
        <taxon>Dothideomycetes incertae sedis</taxon>
        <taxon>Botryosphaeriales</taxon>
        <taxon>Phyllostictaceae</taxon>
        <taxon>Phyllosticta</taxon>
    </lineage>
</organism>
<reference evidence="5 6" key="1">
    <citation type="submission" date="2024-04" db="EMBL/GenBank/DDBJ databases">
        <title>Phyllosticta paracitricarpa is synonymous to the EU quarantine fungus P. citricarpa based on phylogenomic analyses.</title>
        <authorList>
            <consortium name="Lawrence Berkeley National Laboratory"/>
            <person name="Van Ingen-Buijs V.A."/>
            <person name="Van Westerhoven A.C."/>
            <person name="Haridas S."/>
            <person name="Skiadas P."/>
            <person name="Martin F."/>
            <person name="Groenewald J.Z."/>
            <person name="Crous P.W."/>
            <person name="Seidl M.F."/>
        </authorList>
    </citation>
    <scope>NUCLEOTIDE SEQUENCE [LARGE SCALE GENOMIC DNA]</scope>
    <source>
        <strain evidence="5 6">CBS 123374</strain>
    </source>
</reference>
<dbReference type="Gene3D" id="4.10.240.10">
    <property type="entry name" value="Zn(2)-C6 fungal-type DNA-binding domain"/>
    <property type="match status" value="1"/>
</dbReference>
<dbReference type="Proteomes" id="UP001492380">
    <property type="component" value="Unassembled WGS sequence"/>
</dbReference>
<keyword evidence="1" id="KW-0479">Metal-binding</keyword>
<gene>
    <name evidence="5" type="ORF">HDK90DRAFT_524348</name>
</gene>
<dbReference type="Pfam" id="PF00172">
    <property type="entry name" value="Zn_clus"/>
    <property type="match status" value="1"/>
</dbReference>